<protein>
    <submittedName>
        <fullName evidence="1">Uncharacterized protein</fullName>
    </submittedName>
</protein>
<organism evidence="1 2">
    <name type="scientific">Micavibrio aeruginosavorus</name>
    <dbReference type="NCBI Taxonomy" id="349221"/>
    <lineage>
        <taxon>Bacteria</taxon>
        <taxon>Pseudomonadati</taxon>
        <taxon>Bdellovibrionota</taxon>
        <taxon>Bdellovibrionia</taxon>
        <taxon>Bdellovibrionales</taxon>
        <taxon>Pseudobdellovibrionaceae</taxon>
        <taxon>Micavibrio</taxon>
    </lineage>
</organism>
<dbReference type="AlphaFoldDB" id="A0A2W5N591"/>
<comment type="caution">
    <text evidence="1">The sequence shown here is derived from an EMBL/GenBank/DDBJ whole genome shotgun (WGS) entry which is preliminary data.</text>
</comment>
<sequence length="98" mass="11047">MLPIDAGTWPDEKIIKTRISVSGNDLRFDFLYNDKMMKTDQTNPISDPVVLHADQTEPTVIHLYEPFSNNEPTTFAVLRPGPKFVTSLEISVTKLSNP</sequence>
<dbReference type="Proteomes" id="UP000249417">
    <property type="component" value="Unassembled WGS sequence"/>
</dbReference>
<evidence type="ECO:0000313" key="2">
    <source>
        <dbReference type="Proteomes" id="UP000249417"/>
    </source>
</evidence>
<dbReference type="EMBL" id="QFQB01000004">
    <property type="protein sequence ID" value="PZQ48632.1"/>
    <property type="molecule type" value="Genomic_DNA"/>
</dbReference>
<accession>A0A2W5N591</accession>
<proteinExistence type="predicted"/>
<name>A0A2W5N591_9BACT</name>
<evidence type="ECO:0000313" key="1">
    <source>
        <dbReference type="EMBL" id="PZQ48632.1"/>
    </source>
</evidence>
<reference evidence="1 2" key="1">
    <citation type="submission" date="2017-08" db="EMBL/GenBank/DDBJ databases">
        <title>Infants hospitalized years apart are colonized by the same room-sourced microbial strains.</title>
        <authorList>
            <person name="Brooks B."/>
            <person name="Olm M.R."/>
            <person name="Firek B.A."/>
            <person name="Baker R."/>
            <person name="Thomas B.C."/>
            <person name="Morowitz M.J."/>
            <person name="Banfield J.F."/>
        </authorList>
    </citation>
    <scope>NUCLEOTIDE SEQUENCE [LARGE SCALE GENOMIC DNA]</scope>
    <source>
        <strain evidence="1">S2_005_002_R2_29</strain>
    </source>
</reference>
<gene>
    <name evidence="1" type="ORF">DI551_01290</name>
</gene>